<gene>
    <name evidence="2" type="ORF">CIPAW_16G044800</name>
    <name evidence="3" type="ORF">I3842_16G043400</name>
</gene>
<dbReference type="PROSITE" id="PS00018">
    <property type="entry name" value="EF_HAND_1"/>
    <property type="match status" value="2"/>
</dbReference>
<dbReference type="CDD" id="cd00051">
    <property type="entry name" value="EFh"/>
    <property type="match status" value="1"/>
</dbReference>
<dbReference type="Pfam" id="PF13405">
    <property type="entry name" value="EF-hand_6"/>
    <property type="match status" value="1"/>
</dbReference>
<evidence type="ECO:0000313" key="3">
    <source>
        <dbReference type="EMBL" id="KAG6672143.1"/>
    </source>
</evidence>
<reference evidence="2" key="1">
    <citation type="submission" date="2020-12" db="EMBL/GenBank/DDBJ databases">
        <title>WGS assembly of Carya illinoinensis cv. Pawnee.</title>
        <authorList>
            <person name="Platts A."/>
            <person name="Shu S."/>
            <person name="Wright S."/>
            <person name="Barry K."/>
            <person name="Edger P."/>
            <person name="Pires J.C."/>
            <person name="Schmutz J."/>
        </authorList>
    </citation>
    <scope>NUCLEOTIDE SEQUENCE</scope>
    <source>
        <tissue evidence="2">Leaf</tissue>
    </source>
</reference>
<evidence type="ECO:0000313" key="2">
    <source>
        <dbReference type="EMBL" id="KAG6624675.1"/>
    </source>
</evidence>
<sequence>MNRTKSLSPDCNREEVIRRPYETYNEAELRHIFRLSDVNRDGVLSRQELRNAFYSLGSYVSGWRAYWAIFHADADKDGYISEAELDNVVRYAFQFGYTVN</sequence>
<evidence type="ECO:0000313" key="4">
    <source>
        <dbReference type="Proteomes" id="UP000811609"/>
    </source>
</evidence>
<dbReference type="Proteomes" id="UP000811609">
    <property type="component" value="Chromosome 16"/>
</dbReference>
<dbReference type="SMART" id="SM00054">
    <property type="entry name" value="EFh"/>
    <property type="match status" value="2"/>
</dbReference>
<name>A0A8T1N3E3_CARIL</name>
<dbReference type="PROSITE" id="PS50222">
    <property type="entry name" value="EF_HAND_2"/>
    <property type="match status" value="1"/>
</dbReference>
<dbReference type="Proteomes" id="UP000811246">
    <property type="component" value="Chromosome 16"/>
</dbReference>
<reference evidence="3" key="2">
    <citation type="submission" date="2021-01" db="EMBL/GenBank/DDBJ databases">
        <authorList>
            <person name="Lovell J.T."/>
            <person name="Bentley N."/>
            <person name="Bhattarai G."/>
            <person name="Jenkins J.W."/>
            <person name="Sreedasyam A."/>
            <person name="Alarcon Y."/>
            <person name="Bock C."/>
            <person name="Boston L."/>
            <person name="Carlson J."/>
            <person name="Cervantes K."/>
            <person name="Clermont K."/>
            <person name="Krom N."/>
            <person name="Kubenka K."/>
            <person name="Mamidi S."/>
            <person name="Mattison C."/>
            <person name="Monteros M."/>
            <person name="Pisani C."/>
            <person name="Plott C."/>
            <person name="Rajasekar S."/>
            <person name="Rhein H.S."/>
            <person name="Rohla C."/>
            <person name="Song M."/>
            <person name="Hilaire R.S."/>
            <person name="Shu S."/>
            <person name="Wells L."/>
            <person name="Wang X."/>
            <person name="Webber J."/>
            <person name="Heerema R.J."/>
            <person name="Klein P."/>
            <person name="Conner P."/>
            <person name="Grauke L."/>
            <person name="Grimwood J."/>
            <person name="Schmutz J."/>
            <person name="Randall J.J."/>
        </authorList>
    </citation>
    <scope>NUCLEOTIDE SEQUENCE</scope>
    <source>
        <tissue evidence="3">Leaf</tissue>
    </source>
</reference>
<dbReference type="AlphaFoldDB" id="A0A8T1N3E3"/>
<dbReference type="InterPro" id="IPR002048">
    <property type="entry name" value="EF_hand_dom"/>
</dbReference>
<accession>A0A8T1N3E3</accession>
<proteinExistence type="predicted"/>
<comment type="caution">
    <text evidence="2">The sequence shown here is derived from an EMBL/GenBank/DDBJ whole genome shotgun (WGS) entry which is preliminary data.</text>
</comment>
<dbReference type="EMBL" id="CM031840">
    <property type="protein sequence ID" value="KAG6672143.1"/>
    <property type="molecule type" value="Genomic_DNA"/>
</dbReference>
<keyword evidence="4" id="KW-1185">Reference proteome</keyword>
<dbReference type="Pfam" id="PF13202">
    <property type="entry name" value="EF-hand_5"/>
    <property type="match status" value="1"/>
</dbReference>
<dbReference type="EMBL" id="CM031824">
    <property type="protein sequence ID" value="KAG6624675.1"/>
    <property type="molecule type" value="Genomic_DNA"/>
</dbReference>
<feature type="domain" description="EF-hand" evidence="1">
    <location>
        <begin position="24"/>
        <end position="59"/>
    </location>
</feature>
<dbReference type="GO" id="GO:0005509">
    <property type="term" value="F:calcium ion binding"/>
    <property type="evidence" value="ECO:0007669"/>
    <property type="project" value="InterPro"/>
</dbReference>
<organism evidence="2 4">
    <name type="scientific">Carya illinoinensis</name>
    <name type="common">Pecan</name>
    <dbReference type="NCBI Taxonomy" id="32201"/>
    <lineage>
        <taxon>Eukaryota</taxon>
        <taxon>Viridiplantae</taxon>
        <taxon>Streptophyta</taxon>
        <taxon>Embryophyta</taxon>
        <taxon>Tracheophyta</taxon>
        <taxon>Spermatophyta</taxon>
        <taxon>Magnoliopsida</taxon>
        <taxon>eudicotyledons</taxon>
        <taxon>Gunneridae</taxon>
        <taxon>Pentapetalae</taxon>
        <taxon>rosids</taxon>
        <taxon>fabids</taxon>
        <taxon>Fagales</taxon>
        <taxon>Juglandaceae</taxon>
        <taxon>Carya</taxon>
    </lineage>
</organism>
<evidence type="ECO:0000259" key="1">
    <source>
        <dbReference type="PROSITE" id="PS50222"/>
    </source>
</evidence>
<protein>
    <recommendedName>
        <fullName evidence="1">EF-hand domain-containing protein</fullName>
    </recommendedName>
</protein>
<dbReference type="InterPro" id="IPR018247">
    <property type="entry name" value="EF_Hand_1_Ca_BS"/>
</dbReference>